<dbReference type="STRING" id="1353952.A0A165CF48"/>
<name>A0A165CF48_9BASI</name>
<dbReference type="Proteomes" id="UP000076842">
    <property type="component" value="Unassembled WGS sequence"/>
</dbReference>
<protein>
    <submittedName>
        <fullName evidence="1">Uncharacterized protein</fullName>
    </submittedName>
</protein>
<gene>
    <name evidence="1" type="ORF">CALCODRAFT_411824</name>
    <name evidence="2" type="ORF">CALCODRAFT_420551</name>
</gene>
<dbReference type="AlphaFoldDB" id="A0A165CF48"/>
<evidence type="ECO:0000313" key="1">
    <source>
        <dbReference type="EMBL" id="KZT50691.1"/>
    </source>
</evidence>
<feature type="non-terminal residue" evidence="1">
    <location>
        <position position="1"/>
    </location>
</feature>
<feature type="non-terminal residue" evidence="1">
    <location>
        <position position="152"/>
    </location>
</feature>
<proteinExistence type="predicted"/>
<dbReference type="OrthoDB" id="2676448at2759"/>
<accession>A0A165CF48</accession>
<dbReference type="EMBL" id="KV424016">
    <property type="protein sequence ID" value="KZT54371.1"/>
    <property type="molecule type" value="Genomic_DNA"/>
</dbReference>
<organism evidence="1 3">
    <name type="scientific">Calocera cornea HHB12733</name>
    <dbReference type="NCBI Taxonomy" id="1353952"/>
    <lineage>
        <taxon>Eukaryota</taxon>
        <taxon>Fungi</taxon>
        <taxon>Dikarya</taxon>
        <taxon>Basidiomycota</taxon>
        <taxon>Agaricomycotina</taxon>
        <taxon>Dacrymycetes</taxon>
        <taxon>Dacrymycetales</taxon>
        <taxon>Dacrymycetaceae</taxon>
        <taxon>Calocera</taxon>
    </lineage>
</organism>
<evidence type="ECO:0000313" key="3">
    <source>
        <dbReference type="Proteomes" id="UP000076842"/>
    </source>
</evidence>
<sequence>ERWTPECPEWQTTEADLGRRAYNTALDHLEALVVQRLFEMEKMSLRGTVGYALRTHLAKALRERSEAIRNALQRYNNLARDLKPPRATLSFQEVVDYSFLSEFTLLRHSREDIRSKRWSDPFVRETTVKWLLVRCARTELKRLNVEVRRLWT</sequence>
<keyword evidence="3" id="KW-1185">Reference proteome</keyword>
<evidence type="ECO:0000313" key="2">
    <source>
        <dbReference type="EMBL" id="KZT54371.1"/>
    </source>
</evidence>
<reference evidence="1 3" key="1">
    <citation type="journal article" date="2016" name="Mol. Biol. Evol.">
        <title>Comparative Genomics of Early-Diverging Mushroom-Forming Fungi Provides Insights into the Origins of Lignocellulose Decay Capabilities.</title>
        <authorList>
            <person name="Nagy L.G."/>
            <person name="Riley R."/>
            <person name="Tritt A."/>
            <person name="Adam C."/>
            <person name="Daum C."/>
            <person name="Floudas D."/>
            <person name="Sun H."/>
            <person name="Yadav J.S."/>
            <person name="Pangilinan J."/>
            <person name="Larsson K.H."/>
            <person name="Matsuura K."/>
            <person name="Barry K."/>
            <person name="Labutti K."/>
            <person name="Kuo R."/>
            <person name="Ohm R.A."/>
            <person name="Bhattacharya S.S."/>
            <person name="Shirouzu T."/>
            <person name="Yoshinaga Y."/>
            <person name="Martin F.M."/>
            <person name="Grigoriev I.V."/>
            <person name="Hibbett D.S."/>
        </authorList>
    </citation>
    <scope>NUCLEOTIDE SEQUENCE [LARGE SCALE GENOMIC DNA]</scope>
    <source>
        <strain evidence="1 3">HHB12733</strain>
    </source>
</reference>
<dbReference type="EMBL" id="KV424151">
    <property type="protein sequence ID" value="KZT50691.1"/>
    <property type="molecule type" value="Genomic_DNA"/>
</dbReference>